<dbReference type="Gene3D" id="1.10.533.10">
    <property type="entry name" value="Death Domain, Fas"/>
    <property type="match status" value="2"/>
</dbReference>
<dbReference type="EMBL" id="LSMT01000212">
    <property type="protein sequence ID" value="PFX23294.1"/>
    <property type="molecule type" value="Genomic_DNA"/>
</dbReference>
<protein>
    <submittedName>
        <fullName evidence="2">D-inositol 3-phosphate glycosyltransferase</fullName>
    </submittedName>
</protein>
<proteinExistence type="predicted"/>
<dbReference type="CDD" id="cd03801">
    <property type="entry name" value="GT4_PimA-like"/>
    <property type="match status" value="1"/>
</dbReference>
<dbReference type="Pfam" id="PF20706">
    <property type="entry name" value="GT4-conflict"/>
    <property type="match status" value="2"/>
</dbReference>
<dbReference type="InterPro" id="IPR000488">
    <property type="entry name" value="Death_dom"/>
</dbReference>
<keyword evidence="3" id="KW-1185">Reference proteome</keyword>
<comment type="caution">
    <text evidence="2">The sequence shown here is derived from an EMBL/GenBank/DDBJ whole genome shotgun (WGS) entry which is preliminary data.</text>
</comment>
<evidence type="ECO:0000259" key="1">
    <source>
        <dbReference type="PROSITE" id="PS50017"/>
    </source>
</evidence>
<name>A0A2B4RXX4_STYPI</name>
<dbReference type="SUPFAM" id="SSF53756">
    <property type="entry name" value="UDP-Glycosyltransferase/glycogen phosphorylase"/>
    <property type="match status" value="2"/>
</dbReference>
<dbReference type="GO" id="GO:0007165">
    <property type="term" value="P:signal transduction"/>
    <property type="evidence" value="ECO:0007669"/>
    <property type="project" value="InterPro"/>
</dbReference>
<dbReference type="OrthoDB" id="5984581at2759"/>
<keyword evidence="2" id="KW-0808">Transferase</keyword>
<dbReference type="PANTHER" id="PTHR12526">
    <property type="entry name" value="GLYCOSYLTRANSFERASE"/>
    <property type="match status" value="1"/>
</dbReference>
<dbReference type="Gene3D" id="3.40.50.2000">
    <property type="entry name" value="Glycogen Phosphorylase B"/>
    <property type="match status" value="4"/>
</dbReference>
<dbReference type="Pfam" id="PF00531">
    <property type="entry name" value="Death"/>
    <property type="match status" value="2"/>
</dbReference>
<feature type="domain" description="Death" evidence="1">
    <location>
        <begin position="1113"/>
        <end position="1163"/>
    </location>
</feature>
<dbReference type="SUPFAM" id="SSF47986">
    <property type="entry name" value="DEATH domain"/>
    <property type="match status" value="2"/>
</dbReference>
<evidence type="ECO:0000313" key="2">
    <source>
        <dbReference type="EMBL" id="PFX23294.1"/>
    </source>
</evidence>
<dbReference type="GO" id="GO:0016740">
    <property type="term" value="F:transferase activity"/>
    <property type="evidence" value="ECO:0007669"/>
    <property type="project" value="UniProtKB-KW"/>
</dbReference>
<organism evidence="2 3">
    <name type="scientific">Stylophora pistillata</name>
    <name type="common">Smooth cauliflower coral</name>
    <dbReference type="NCBI Taxonomy" id="50429"/>
    <lineage>
        <taxon>Eukaryota</taxon>
        <taxon>Metazoa</taxon>
        <taxon>Cnidaria</taxon>
        <taxon>Anthozoa</taxon>
        <taxon>Hexacorallia</taxon>
        <taxon>Scleractinia</taxon>
        <taxon>Astrocoeniina</taxon>
        <taxon>Pocilloporidae</taxon>
        <taxon>Stylophora</taxon>
    </lineage>
</organism>
<dbReference type="SMART" id="SM00005">
    <property type="entry name" value="DEATH"/>
    <property type="match status" value="2"/>
</dbReference>
<gene>
    <name evidence="2" type="primary">mshA</name>
    <name evidence="2" type="ORF">AWC38_SpisGene12166</name>
</gene>
<dbReference type="PROSITE" id="PS50017">
    <property type="entry name" value="DEATH_DOMAIN"/>
    <property type="match status" value="2"/>
</dbReference>
<sequence>MEQCKLNITLATGVIGWNTLVNKQLLIELAKNPTIKVTGLVPSSTPEQKEQARELIVELLDGQELDGFSPKERLSFPPDHLEIDVLIMHSYGLHEGKHAQVIRTIKKCKWFHIIHTISEELAKYMDQKYEQKKEHELQLKLSQKADSIIAVGPKVADTFRSELRHCGKSNDVIDLTPGIVNELVGVRLIHQPGEKFRILISATWFAKYYRVKGLDIAARAMKFLQEVSCYLICIVNPDEDTEELSEQLLKEGIELDQFAVRPFQSSDLENWKKLLCEVDLIIMPSRTEGFGTTNLRAISADLPVLVSQNCGLGMALKKLHSGAKHVIKSNDPKVWAASIKKVIENSPEDQLSEAKQLRQEYEEKYSLEKQCNCLVERMLTLFPSRQEDFKQSVEHSEVFEQERGQYPEVQQYETETVVHEERALENVNYRSQELRPAAEMKSNQTERKAYDEEMVDAVQKQTKELSFGARRTETERVDNKEIVETVQGGTHQVGYAGAKDVKEERNGFDQVDSAGAALDGVNDKNSNRNQAAITNMRQSIKAEDIPYSILSKICLKLNIRKDLSFNDFRLLGEKMKFTKDVITNLGQKENPTYELLQLWYAKPEATVEKLITFLKEDDMERWDVATILENCLCTRVYTISKLNVTLASDVDGWNKTVNGQLVIELGRNDRLCVTGFVPNNTQQQREHASSLNIQLVDSKAHDGFSSADLLSFPPDNLNIDILFIHCHGENLGRQAQVIKDLKKCKWVQVVHSFHEECHIAGYEDEHKLQTKMCEKADAVIAIGPKTAESCRRALLFSRRQENVINLTPGICEDLIGAHQLHKDWTTFHVLISGSLRHFNIKGCDIAAKAIKLLNTPSYHLTVAVKSSNETADIRKALLKEGIDSRQLTVCVAESREDWRKLVCKVDLAIKPSRNEGFGMSGLLAISADLPVLISDCCGLGIVLKTVLFGNSHVVDSDESQVWADRIKQVRNRDPELRHKEAKQLRDGYTKKFSWKNQCEEVVAKLSKLVQKSGVYDSSLTVTFVVSPVTEQPAEKQDQEETVKNLAKRIQDTSLSDKSSISEVKDPKKKFDMVDAGRTQVNERLLMSVKDIPLPVYSRVCVSLNVLRNVRFDDFRMLGDKVGLSRDEIEFVGQQGNPADEILKTWSSRPREATVAKLIELLKDKDFGRMDVAQIVEDWVSSKER</sequence>
<feature type="domain" description="Death" evidence="1">
    <location>
        <begin position="567"/>
        <end position="616"/>
    </location>
</feature>
<dbReference type="InterPro" id="IPR011029">
    <property type="entry name" value="DEATH-like_dom_sf"/>
</dbReference>
<dbReference type="AlphaFoldDB" id="A0A2B4RXX4"/>
<evidence type="ECO:0000313" key="3">
    <source>
        <dbReference type="Proteomes" id="UP000225706"/>
    </source>
</evidence>
<accession>A0A2B4RXX4</accession>
<reference evidence="3" key="1">
    <citation type="journal article" date="2017" name="bioRxiv">
        <title>Comparative analysis of the genomes of Stylophora pistillata and Acropora digitifera provides evidence for extensive differences between species of corals.</title>
        <authorList>
            <person name="Voolstra C.R."/>
            <person name="Li Y."/>
            <person name="Liew Y.J."/>
            <person name="Baumgarten S."/>
            <person name="Zoccola D."/>
            <person name="Flot J.-F."/>
            <person name="Tambutte S."/>
            <person name="Allemand D."/>
            <person name="Aranda M."/>
        </authorList>
    </citation>
    <scope>NUCLEOTIDE SEQUENCE [LARGE SCALE GENOMIC DNA]</scope>
</reference>
<dbReference type="Proteomes" id="UP000225706">
    <property type="component" value="Unassembled WGS sequence"/>
</dbReference>